<name>A0A2G9P836_AQUCT</name>
<dbReference type="EMBL" id="KV922466">
    <property type="protein sequence ID" value="PIN99504.1"/>
    <property type="molecule type" value="Genomic_DNA"/>
</dbReference>
<protein>
    <submittedName>
        <fullName evidence="1">Uncharacterized protein</fullName>
    </submittedName>
</protein>
<keyword evidence="2" id="KW-1185">Reference proteome</keyword>
<accession>A0A2G9P836</accession>
<evidence type="ECO:0000313" key="1">
    <source>
        <dbReference type="EMBL" id="PIN99504.1"/>
    </source>
</evidence>
<dbReference type="OrthoDB" id="5839451at2759"/>
<proteinExistence type="predicted"/>
<reference evidence="2" key="1">
    <citation type="journal article" date="2017" name="Nat. Commun.">
        <title>The North American bullfrog draft genome provides insight into hormonal regulation of long noncoding RNA.</title>
        <authorList>
            <person name="Hammond S.A."/>
            <person name="Warren R.L."/>
            <person name="Vandervalk B.P."/>
            <person name="Kucuk E."/>
            <person name="Khan H."/>
            <person name="Gibb E.A."/>
            <person name="Pandoh P."/>
            <person name="Kirk H."/>
            <person name="Zhao Y."/>
            <person name="Jones M."/>
            <person name="Mungall A.J."/>
            <person name="Coope R."/>
            <person name="Pleasance S."/>
            <person name="Moore R.A."/>
            <person name="Holt R.A."/>
            <person name="Round J.M."/>
            <person name="Ohora S."/>
            <person name="Walle B.V."/>
            <person name="Veldhoen N."/>
            <person name="Helbing C.C."/>
            <person name="Birol I."/>
        </authorList>
    </citation>
    <scope>NUCLEOTIDE SEQUENCE [LARGE SCALE GENOMIC DNA]</scope>
</reference>
<evidence type="ECO:0000313" key="2">
    <source>
        <dbReference type="Proteomes" id="UP000228934"/>
    </source>
</evidence>
<dbReference type="AlphaFoldDB" id="A0A2G9P836"/>
<organism evidence="1 2">
    <name type="scientific">Aquarana catesbeiana</name>
    <name type="common">American bullfrog</name>
    <name type="synonym">Rana catesbeiana</name>
    <dbReference type="NCBI Taxonomy" id="8400"/>
    <lineage>
        <taxon>Eukaryota</taxon>
        <taxon>Metazoa</taxon>
        <taxon>Chordata</taxon>
        <taxon>Craniata</taxon>
        <taxon>Vertebrata</taxon>
        <taxon>Euteleostomi</taxon>
        <taxon>Amphibia</taxon>
        <taxon>Batrachia</taxon>
        <taxon>Anura</taxon>
        <taxon>Neobatrachia</taxon>
        <taxon>Ranoidea</taxon>
        <taxon>Ranidae</taxon>
        <taxon>Aquarana</taxon>
    </lineage>
</organism>
<dbReference type="Proteomes" id="UP000228934">
    <property type="component" value="Unassembled WGS sequence"/>
</dbReference>
<sequence length="169" mass="19088">MLLNSVKICNSFFFNKNVSDSDLCFSAQEKHRSLLGHMENNLVILGITYLLLFVQLTGSDKDTGKINKHFLYFLKILLALKNITNAATSSKDWSAAMYYIFILSLGTLWGVDLLKLESANSDAVLHRNQSASRYFFLSEADWLPCRAAPDFALSSFRKSTPKFTNEPIC</sequence>
<gene>
    <name evidence="1" type="ORF">AB205_0137720</name>
</gene>